<name>A0A200QSD8_MACCD</name>
<comment type="caution">
    <text evidence="2">The sequence shown here is derived from an EMBL/GenBank/DDBJ whole genome shotgun (WGS) entry which is preliminary data.</text>
</comment>
<organism evidence="2 3">
    <name type="scientific">Macleaya cordata</name>
    <name type="common">Five-seeded plume-poppy</name>
    <name type="synonym">Bocconia cordata</name>
    <dbReference type="NCBI Taxonomy" id="56857"/>
    <lineage>
        <taxon>Eukaryota</taxon>
        <taxon>Viridiplantae</taxon>
        <taxon>Streptophyta</taxon>
        <taxon>Embryophyta</taxon>
        <taxon>Tracheophyta</taxon>
        <taxon>Spermatophyta</taxon>
        <taxon>Magnoliopsida</taxon>
        <taxon>Ranunculales</taxon>
        <taxon>Papaveraceae</taxon>
        <taxon>Papaveroideae</taxon>
        <taxon>Macleaya</taxon>
    </lineage>
</organism>
<feature type="compositionally biased region" description="Polar residues" evidence="1">
    <location>
        <begin position="148"/>
        <end position="160"/>
    </location>
</feature>
<dbReference type="PANTHER" id="PTHR47481:SF31">
    <property type="entry name" value="OS01G0873500 PROTEIN"/>
    <property type="match status" value="1"/>
</dbReference>
<evidence type="ECO:0000313" key="2">
    <source>
        <dbReference type="EMBL" id="OVA13368.1"/>
    </source>
</evidence>
<reference evidence="2 3" key="1">
    <citation type="journal article" date="2017" name="Mol. Plant">
        <title>The Genome of Medicinal Plant Macleaya cordata Provides New Insights into Benzylisoquinoline Alkaloids Metabolism.</title>
        <authorList>
            <person name="Liu X."/>
            <person name="Liu Y."/>
            <person name="Huang P."/>
            <person name="Ma Y."/>
            <person name="Qing Z."/>
            <person name="Tang Q."/>
            <person name="Cao H."/>
            <person name="Cheng P."/>
            <person name="Zheng Y."/>
            <person name="Yuan Z."/>
            <person name="Zhou Y."/>
            <person name="Liu J."/>
            <person name="Tang Z."/>
            <person name="Zhuo Y."/>
            <person name="Zhang Y."/>
            <person name="Yu L."/>
            <person name="Huang J."/>
            <person name="Yang P."/>
            <person name="Peng Q."/>
            <person name="Zhang J."/>
            <person name="Jiang W."/>
            <person name="Zhang Z."/>
            <person name="Lin K."/>
            <person name="Ro D.K."/>
            <person name="Chen X."/>
            <person name="Xiong X."/>
            <person name="Shang Y."/>
            <person name="Huang S."/>
            <person name="Zeng J."/>
        </authorList>
    </citation>
    <scope>NUCLEOTIDE SEQUENCE [LARGE SCALE GENOMIC DNA]</scope>
    <source>
        <strain evidence="3">cv. BLH2017</strain>
        <tissue evidence="2">Root</tissue>
    </source>
</reference>
<accession>A0A200QSD8</accession>
<gene>
    <name evidence="2" type="ORF">BVC80_285g105</name>
</gene>
<feature type="region of interest" description="Disordered" evidence="1">
    <location>
        <begin position="148"/>
        <end position="193"/>
    </location>
</feature>
<dbReference type="Pfam" id="PF14223">
    <property type="entry name" value="Retrotran_gag_2"/>
    <property type="match status" value="1"/>
</dbReference>
<dbReference type="EMBL" id="MVGT01001150">
    <property type="protein sequence ID" value="OVA13368.1"/>
    <property type="molecule type" value="Genomic_DNA"/>
</dbReference>
<dbReference type="AlphaFoldDB" id="A0A200QSD8"/>
<dbReference type="InParanoid" id="A0A200QSD8"/>
<evidence type="ECO:0000313" key="3">
    <source>
        <dbReference type="Proteomes" id="UP000195402"/>
    </source>
</evidence>
<evidence type="ECO:0008006" key="4">
    <source>
        <dbReference type="Google" id="ProtNLM"/>
    </source>
</evidence>
<dbReference type="OrthoDB" id="1912561at2759"/>
<keyword evidence="3" id="KW-1185">Reference proteome</keyword>
<dbReference type="OMA" id="IMFLANA"/>
<evidence type="ECO:0000256" key="1">
    <source>
        <dbReference type="SAM" id="MobiDB-lite"/>
    </source>
</evidence>
<dbReference type="PANTHER" id="PTHR47481">
    <property type="match status" value="1"/>
</dbReference>
<proteinExistence type="predicted"/>
<dbReference type="Proteomes" id="UP000195402">
    <property type="component" value="Unassembled WGS sequence"/>
</dbReference>
<feature type="compositionally biased region" description="Low complexity" evidence="1">
    <location>
        <begin position="161"/>
        <end position="179"/>
    </location>
</feature>
<protein>
    <recommendedName>
        <fullName evidence="4">Retrotransposon gag domain-containing protein</fullName>
    </recommendedName>
</protein>
<sequence length="257" mass="28378">MASDSSSSTTTSPDRIITSWLFSSFTESVAALVVGCPTSRAIWLVLERQFSSCSRARQLQLQRALQTIRKDALSMSDYLLHAKKLADALAATGEGFSEAALQQMLLGGLDSSYDAIVTTLTTRLDSMTMADFHAHLLAFEMRLESQNHQLQQQTTVNVAASSSSQPSPYRSPSYPRPNSGKSAGRFQRNNGANYRPPFIHPHGPCQLCGKRNHIVATCWKRFDQNFQPPPVAPSQPGYPPRFPAPAFHIRPSTDFTF</sequence>